<accession>A0A1Y2HIF7</accession>
<dbReference type="Proteomes" id="UP000193411">
    <property type="component" value="Unassembled WGS sequence"/>
</dbReference>
<dbReference type="AlphaFoldDB" id="A0A1Y2HIF7"/>
<reference evidence="1 2" key="1">
    <citation type="submission" date="2016-07" db="EMBL/GenBank/DDBJ databases">
        <title>Pervasive Adenine N6-methylation of Active Genes in Fungi.</title>
        <authorList>
            <consortium name="DOE Joint Genome Institute"/>
            <person name="Mondo S.J."/>
            <person name="Dannebaum R.O."/>
            <person name="Kuo R.C."/>
            <person name="Labutti K."/>
            <person name="Haridas S."/>
            <person name="Kuo A."/>
            <person name="Salamov A."/>
            <person name="Ahrendt S.R."/>
            <person name="Lipzen A."/>
            <person name="Sullivan W."/>
            <person name="Andreopoulos W.B."/>
            <person name="Clum A."/>
            <person name="Lindquist E."/>
            <person name="Daum C."/>
            <person name="Ramamoorthy G.K."/>
            <person name="Gryganskyi A."/>
            <person name="Culley D."/>
            <person name="Magnuson J.K."/>
            <person name="James T.Y."/>
            <person name="O'Malley M.A."/>
            <person name="Stajich J.E."/>
            <person name="Spatafora J.W."/>
            <person name="Visel A."/>
            <person name="Grigoriev I.V."/>
        </authorList>
    </citation>
    <scope>NUCLEOTIDE SEQUENCE [LARGE SCALE GENOMIC DNA]</scope>
    <source>
        <strain evidence="1 2">PL171</strain>
    </source>
</reference>
<name>A0A1Y2HIF7_9FUNG</name>
<comment type="caution">
    <text evidence="1">The sequence shown here is derived from an EMBL/GenBank/DDBJ whole genome shotgun (WGS) entry which is preliminary data.</text>
</comment>
<sequence>MGNSDAVELGKVLGVGSMRVESVDEQRQTATQGLHSCLLAIQPQPDHRKSIAPEVTELANLLQIDFNVRLVDMMPESGGQHECEYEFECPHLRAITIFSLLGWLACASGSRKGPCQCPCPRRHIAVNLNRSSVSRLGATAHAVRHSSHPAAHEHPT</sequence>
<proteinExistence type="predicted"/>
<gene>
    <name evidence="1" type="ORF">BCR44DRAFT_1157251</name>
</gene>
<evidence type="ECO:0000313" key="1">
    <source>
        <dbReference type="EMBL" id="ORZ34345.1"/>
    </source>
</evidence>
<keyword evidence="2" id="KW-1185">Reference proteome</keyword>
<organism evidence="1 2">
    <name type="scientific">Catenaria anguillulae PL171</name>
    <dbReference type="NCBI Taxonomy" id="765915"/>
    <lineage>
        <taxon>Eukaryota</taxon>
        <taxon>Fungi</taxon>
        <taxon>Fungi incertae sedis</taxon>
        <taxon>Blastocladiomycota</taxon>
        <taxon>Blastocladiomycetes</taxon>
        <taxon>Blastocladiales</taxon>
        <taxon>Catenariaceae</taxon>
        <taxon>Catenaria</taxon>
    </lineage>
</organism>
<evidence type="ECO:0000313" key="2">
    <source>
        <dbReference type="Proteomes" id="UP000193411"/>
    </source>
</evidence>
<dbReference type="EMBL" id="MCFL01000029">
    <property type="protein sequence ID" value="ORZ34345.1"/>
    <property type="molecule type" value="Genomic_DNA"/>
</dbReference>
<protein>
    <submittedName>
        <fullName evidence="1">Uncharacterized protein</fullName>
    </submittedName>
</protein>